<evidence type="ECO:0000313" key="2">
    <source>
        <dbReference type="EMBL" id="GGZ47274.1"/>
    </source>
</evidence>
<protein>
    <recommendedName>
        <fullName evidence="4">Lipoprotein</fullName>
    </recommendedName>
</protein>
<keyword evidence="1" id="KW-1133">Transmembrane helix</keyword>
<evidence type="ECO:0000256" key="1">
    <source>
        <dbReference type="SAM" id="Phobius"/>
    </source>
</evidence>
<dbReference type="Proteomes" id="UP000615593">
    <property type="component" value="Unassembled WGS sequence"/>
</dbReference>
<evidence type="ECO:0000313" key="3">
    <source>
        <dbReference type="Proteomes" id="UP000615593"/>
    </source>
</evidence>
<proteinExistence type="predicted"/>
<feature type="transmembrane region" description="Helical" evidence="1">
    <location>
        <begin position="7"/>
        <end position="27"/>
    </location>
</feature>
<sequence length="61" mass="6959">MTIMKKSIYYSLLVVWLLSLAVCAFVLKLEKNTLIYIYVATQGLMISLHPSIFKKKSCSKS</sequence>
<gene>
    <name evidence="2" type="ORF">GCM10008088_06020</name>
</gene>
<keyword evidence="3" id="KW-1185">Reference proteome</keyword>
<organism evidence="2 3">
    <name type="scientific">Mesonia mobilis</name>
    <dbReference type="NCBI Taxonomy" id="369791"/>
    <lineage>
        <taxon>Bacteria</taxon>
        <taxon>Pseudomonadati</taxon>
        <taxon>Bacteroidota</taxon>
        <taxon>Flavobacteriia</taxon>
        <taxon>Flavobacteriales</taxon>
        <taxon>Flavobacteriaceae</taxon>
        <taxon>Mesonia</taxon>
    </lineage>
</organism>
<reference evidence="3" key="1">
    <citation type="journal article" date="2019" name="Int. J. Syst. Evol. Microbiol.">
        <title>The Global Catalogue of Microorganisms (GCM) 10K type strain sequencing project: providing services to taxonomists for standard genome sequencing and annotation.</title>
        <authorList>
            <consortium name="The Broad Institute Genomics Platform"/>
            <consortium name="The Broad Institute Genome Sequencing Center for Infectious Disease"/>
            <person name="Wu L."/>
            <person name="Ma J."/>
        </authorList>
    </citation>
    <scope>NUCLEOTIDE SEQUENCE [LARGE SCALE GENOMIC DNA]</scope>
    <source>
        <strain evidence="3">KCTC 12708</strain>
    </source>
</reference>
<keyword evidence="1" id="KW-0472">Membrane</keyword>
<name>A0ABQ3BLI5_9FLAO</name>
<evidence type="ECO:0008006" key="4">
    <source>
        <dbReference type="Google" id="ProtNLM"/>
    </source>
</evidence>
<accession>A0ABQ3BLI5</accession>
<comment type="caution">
    <text evidence="2">The sequence shown here is derived from an EMBL/GenBank/DDBJ whole genome shotgun (WGS) entry which is preliminary data.</text>
</comment>
<dbReference type="EMBL" id="BMWY01000001">
    <property type="protein sequence ID" value="GGZ47274.1"/>
    <property type="molecule type" value="Genomic_DNA"/>
</dbReference>
<keyword evidence="1" id="KW-0812">Transmembrane</keyword>
<feature type="transmembrane region" description="Helical" evidence="1">
    <location>
        <begin position="33"/>
        <end position="53"/>
    </location>
</feature>